<reference evidence="1 2" key="1">
    <citation type="submission" date="2015-09" db="EMBL/GenBank/DDBJ databases">
        <title>Trachymyrmex cornetzi WGS genome.</title>
        <authorList>
            <person name="Nygaard S."/>
            <person name="Hu H."/>
            <person name="Boomsma J."/>
            <person name="Zhang G."/>
        </authorList>
    </citation>
    <scope>NUCLEOTIDE SEQUENCE [LARGE SCALE GENOMIC DNA]</scope>
    <source>
        <strain evidence="1">Tcor2-1</strain>
        <tissue evidence="1">Whole body</tissue>
    </source>
</reference>
<dbReference type="InterPro" id="IPR036397">
    <property type="entry name" value="RNaseH_sf"/>
</dbReference>
<dbReference type="PANTHER" id="PTHR47326:SF1">
    <property type="entry name" value="HTH PSQ-TYPE DOMAIN-CONTAINING PROTEIN"/>
    <property type="match status" value="1"/>
</dbReference>
<dbReference type="EMBL" id="KQ980242">
    <property type="protein sequence ID" value="KYN17131.1"/>
    <property type="molecule type" value="Genomic_DNA"/>
</dbReference>
<dbReference type="GO" id="GO:0003676">
    <property type="term" value="F:nucleic acid binding"/>
    <property type="evidence" value="ECO:0007669"/>
    <property type="project" value="InterPro"/>
</dbReference>
<evidence type="ECO:0000313" key="2">
    <source>
        <dbReference type="Proteomes" id="UP000078492"/>
    </source>
</evidence>
<gene>
    <name evidence="1" type="ORF">ALC57_10594</name>
</gene>
<name>A0A151J3W8_9HYME</name>
<organism evidence="1 2">
    <name type="scientific">Trachymyrmex cornetzi</name>
    <dbReference type="NCBI Taxonomy" id="471704"/>
    <lineage>
        <taxon>Eukaryota</taxon>
        <taxon>Metazoa</taxon>
        <taxon>Ecdysozoa</taxon>
        <taxon>Arthropoda</taxon>
        <taxon>Hexapoda</taxon>
        <taxon>Insecta</taxon>
        <taxon>Pterygota</taxon>
        <taxon>Neoptera</taxon>
        <taxon>Endopterygota</taxon>
        <taxon>Hymenoptera</taxon>
        <taxon>Apocrita</taxon>
        <taxon>Aculeata</taxon>
        <taxon>Formicoidea</taxon>
        <taxon>Formicidae</taxon>
        <taxon>Myrmicinae</taxon>
        <taxon>Trachymyrmex</taxon>
    </lineage>
</organism>
<dbReference type="AlphaFoldDB" id="A0A151J3W8"/>
<protein>
    <recommendedName>
        <fullName evidence="3">Mos1 transposase HTH domain-containing protein</fullName>
    </recommendedName>
</protein>
<accession>A0A151J3W8</accession>
<sequence>MAVVKQLGKFVRSLIYLTMERYTNEELANMLLLYRECQKNQRQAAALYAERFFVWGYIRDQVYDSLPRNRNDVIQKIQTASEKITPMMLSKVRENLMRRIALFAEENGGHFEHVL</sequence>
<keyword evidence="2" id="KW-1185">Reference proteome</keyword>
<dbReference type="PANTHER" id="PTHR47326">
    <property type="entry name" value="TRANSPOSABLE ELEMENT TC3 TRANSPOSASE-LIKE PROTEIN"/>
    <property type="match status" value="1"/>
</dbReference>
<dbReference type="Proteomes" id="UP000078492">
    <property type="component" value="Unassembled WGS sequence"/>
</dbReference>
<dbReference type="Gene3D" id="3.30.420.10">
    <property type="entry name" value="Ribonuclease H-like superfamily/Ribonuclease H"/>
    <property type="match status" value="1"/>
</dbReference>
<evidence type="ECO:0008006" key="3">
    <source>
        <dbReference type="Google" id="ProtNLM"/>
    </source>
</evidence>
<proteinExistence type="predicted"/>
<evidence type="ECO:0000313" key="1">
    <source>
        <dbReference type="EMBL" id="KYN17131.1"/>
    </source>
</evidence>